<dbReference type="STRING" id="35128.B8BVM4"/>
<accession>B8BVM4</accession>
<evidence type="ECO:0000256" key="1">
    <source>
        <dbReference type="ARBA" id="ARBA00022786"/>
    </source>
</evidence>
<dbReference type="SMART" id="SM00367">
    <property type="entry name" value="LRR_CC"/>
    <property type="match status" value="10"/>
</dbReference>
<dbReference type="InterPro" id="IPR032675">
    <property type="entry name" value="LRR_dom_sf"/>
</dbReference>
<dbReference type="HOGENOM" id="CLU_873196_0_0_1"/>
<dbReference type="SUPFAM" id="SSF52047">
    <property type="entry name" value="RNI-like"/>
    <property type="match status" value="2"/>
</dbReference>
<dbReference type="InterPro" id="IPR050648">
    <property type="entry name" value="F-box_LRR-repeat"/>
</dbReference>
<dbReference type="KEGG" id="tps:THAPSDRAFT_261556"/>
<dbReference type="InterPro" id="IPR006553">
    <property type="entry name" value="Leu-rich_rpt_Cys-con_subtyp"/>
</dbReference>
<dbReference type="GO" id="GO:0005737">
    <property type="term" value="C:cytoplasm"/>
    <property type="evidence" value="ECO:0000318"/>
    <property type="project" value="GO_Central"/>
</dbReference>
<name>B8BVM4_THAPS</name>
<reference evidence="3 4" key="2">
    <citation type="journal article" date="2008" name="Nature">
        <title>The Phaeodactylum genome reveals the evolutionary history of diatom genomes.</title>
        <authorList>
            <person name="Bowler C."/>
            <person name="Allen A.E."/>
            <person name="Badger J.H."/>
            <person name="Grimwood J."/>
            <person name="Jabbari K."/>
            <person name="Kuo A."/>
            <person name="Maheswari U."/>
            <person name="Martens C."/>
            <person name="Maumus F."/>
            <person name="Otillar R.P."/>
            <person name="Rayko E."/>
            <person name="Salamov A."/>
            <person name="Vandepoele K."/>
            <person name="Beszteri B."/>
            <person name="Gruber A."/>
            <person name="Heijde M."/>
            <person name="Katinka M."/>
            <person name="Mock T."/>
            <person name="Valentin K."/>
            <person name="Verret F."/>
            <person name="Berges J.A."/>
            <person name="Brownlee C."/>
            <person name="Cadoret J.P."/>
            <person name="Chiovitti A."/>
            <person name="Choi C.J."/>
            <person name="Coesel S."/>
            <person name="De Martino A."/>
            <person name="Detter J.C."/>
            <person name="Durkin C."/>
            <person name="Falciatore A."/>
            <person name="Fournet J."/>
            <person name="Haruta M."/>
            <person name="Huysman M.J."/>
            <person name="Jenkins B.D."/>
            <person name="Jiroutova K."/>
            <person name="Jorgensen R.E."/>
            <person name="Joubert Y."/>
            <person name="Kaplan A."/>
            <person name="Kroger N."/>
            <person name="Kroth P.G."/>
            <person name="La Roche J."/>
            <person name="Lindquist E."/>
            <person name="Lommer M."/>
            <person name="Martin-Jezequel V."/>
            <person name="Lopez P.J."/>
            <person name="Lucas S."/>
            <person name="Mangogna M."/>
            <person name="McGinnis K."/>
            <person name="Medlin L.K."/>
            <person name="Montsant A."/>
            <person name="Oudot-Le Secq M.P."/>
            <person name="Napoli C."/>
            <person name="Obornik M."/>
            <person name="Parker M.S."/>
            <person name="Petit J.L."/>
            <person name="Porcel B.M."/>
            <person name="Poulsen N."/>
            <person name="Robison M."/>
            <person name="Rychlewski L."/>
            <person name="Rynearson T.A."/>
            <person name="Schmutz J."/>
            <person name="Shapiro H."/>
            <person name="Siaut M."/>
            <person name="Stanley M."/>
            <person name="Sussman M.R."/>
            <person name="Taylor A.R."/>
            <person name="Vardi A."/>
            <person name="von Dassow P."/>
            <person name="Vyverman W."/>
            <person name="Willis A."/>
            <person name="Wyrwicz L.S."/>
            <person name="Rokhsar D.S."/>
            <person name="Weissenbach J."/>
            <person name="Armbrust E.V."/>
            <person name="Green B.R."/>
            <person name="Van de Peer Y."/>
            <person name="Grigoriev I.V."/>
        </authorList>
    </citation>
    <scope>NUCLEOTIDE SEQUENCE [LARGE SCALE GENOMIC DNA]</scope>
    <source>
        <strain evidence="3 4">CCMP1335</strain>
    </source>
</reference>
<dbReference type="PaxDb" id="35128-Thaps261556"/>
<dbReference type="EMBL" id="CM000639">
    <property type="protein sequence ID" value="EED95486.1"/>
    <property type="molecule type" value="Genomic_DNA"/>
</dbReference>
<dbReference type="OMA" id="QENKLXL"/>
<dbReference type="InterPro" id="IPR057207">
    <property type="entry name" value="FBXL15_LRR"/>
</dbReference>
<dbReference type="Pfam" id="PF25372">
    <property type="entry name" value="DUF7885"/>
    <property type="match status" value="1"/>
</dbReference>
<dbReference type="AlphaFoldDB" id="B8BVM4"/>
<dbReference type="RefSeq" id="XP_002288043.1">
    <property type="nucleotide sequence ID" value="XM_002288007.1"/>
</dbReference>
<reference evidence="3 4" key="1">
    <citation type="journal article" date="2004" name="Science">
        <title>The genome of the diatom Thalassiosira pseudonana: ecology, evolution, and metabolism.</title>
        <authorList>
            <person name="Armbrust E.V."/>
            <person name="Berges J.A."/>
            <person name="Bowler C."/>
            <person name="Green B.R."/>
            <person name="Martinez D."/>
            <person name="Putnam N.H."/>
            <person name="Zhou S."/>
            <person name="Allen A.E."/>
            <person name="Apt K.E."/>
            <person name="Bechner M."/>
            <person name="Brzezinski M.A."/>
            <person name="Chaal B.K."/>
            <person name="Chiovitti A."/>
            <person name="Davis A.K."/>
            <person name="Demarest M.S."/>
            <person name="Detter J.C."/>
            <person name="Glavina T."/>
            <person name="Goodstein D."/>
            <person name="Hadi M.Z."/>
            <person name="Hellsten U."/>
            <person name="Hildebrand M."/>
            <person name="Jenkins B.D."/>
            <person name="Jurka J."/>
            <person name="Kapitonov V.V."/>
            <person name="Kroger N."/>
            <person name="Lau W.W."/>
            <person name="Lane T.W."/>
            <person name="Larimer F.W."/>
            <person name="Lippmeier J.C."/>
            <person name="Lucas S."/>
            <person name="Medina M."/>
            <person name="Montsant A."/>
            <person name="Obornik M."/>
            <person name="Parker M.S."/>
            <person name="Palenik B."/>
            <person name="Pazour G.J."/>
            <person name="Richardson P.M."/>
            <person name="Rynearson T.A."/>
            <person name="Saito M.A."/>
            <person name="Schwartz D.C."/>
            <person name="Thamatrakoln K."/>
            <person name="Valentin K."/>
            <person name="Vardi A."/>
            <person name="Wilkerson F.P."/>
            <person name="Rokhsar D.S."/>
        </authorList>
    </citation>
    <scope>NUCLEOTIDE SEQUENCE [LARGE SCALE GENOMIC DNA]</scope>
    <source>
        <strain evidence="3 4">CCMP1335</strain>
    </source>
</reference>
<organism evidence="3 4">
    <name type="scientific">Thalassiosira pseudonana</name>
    <name type="common">Marine diatom</name>
    <name type="synonym">Cyclotella nana</name>
    <dbReference type="NCBI Taxonomy" id="35128"/>
    <lineage>
        <taxon>Eukaryota</taxon>
        <taxon>Sar</taxon>
        <taxon>Stramenopiles</taxon>
        <taxon>Ochrophyta</taxon>
        <taxon>Bacillariophyta</taxon>
        <taxon>Coscinodiscophyceae</taxon>
        <taxon>Thalassiosirophycidae</taxon>
        <taxon>Thalassiosirales</taxon>
        <taxon>Thalassiosiraceae</taxon>
        <taxon>Thalassiosira</taxon>
    </lineage>
</organism>
<dbReference type="PANTHER" id="PTHR13382">
    <property type="entry name" value="MITOCHONDRIAL ATP SYNTHASE COUPLING FACTOR B"/>
    <property type="match status" value="1"/>
</dbReference>
<feature type="non-terminal residue" evidence="3">
    <location>
        <position position="319"/>
    </location>
</feature>
<keyword evidence="1" id="KW-0833">Ubl conjugation pathway</keyword>
<dbReference type="InParanoid" id="B8BVM4"/>
<feature type="domain" description="F-box/LRR-repeat protein 15-like leucin rich repeat" evidence="2">
    <location>
        <begin position="6"/>
        <end position="194"/>
    </location>
</feature>
<evidence type="ECO:0000259" key="2">
    <source>
        <dbReference type="Pfam" id="PF25372"/>
    </source>
</evidence>
<dbReference type="Pfam" id="PF13516">
    <property type="entry name" value="LRR_6"/>
    <property type="match status" value="1"/>
</dbReference>
<dbReference type="InterPro" id="IPR001611">
    <property type="entry name" value="Leu-rich_rpt"/>
</dbReference>
<dbReference type="Gene3D" id="3.80.10.10">
    <property type="entry name" value="Ribonuclease Inhibitor"/>
    <property type="match status" value="3"/>
</dbReference>
<dbReference type="PANTHER" id="PTHR13382:SF10">
    <property type="entry name" value="ATP SYNTHASE SUBUNIT S, MITOCHONDRIAL"/>
    <property type="match status" value="1"/>
</dbReference>
<protein>
    <recommendedName>
        <fullName evidence="2">F-box/LRR-repeat protein 15-like leucin rich repeat domain-containing protein</fullName>
    </recommendedName>
</protein>
<evidence type="ECO:0000313" key="4">
    <source>
        <dbReference type="Proteomes" id="UP000001449"/>
    </source>
</evidence>
<keyword evidence="4" id="KW-1185">Reference proteome</keyword>
<dbReference type="Proteomes" id="UP000001449">
    <property type="component" value="Chromosome 2"/>
</dbReference>
<feature type="non-terminal residue" evidence="3">
    <location>
        <position position="1"/>
    </location>
</feature>
<dbReference type="eggNOG" id="KOG4341">
    <property type="taxonomic scope" value="Eukaryota"/>
</dbReference>
<proteinExistence type="predicted"/>
<evidence type="ECO:0000313" key="3">
    <source>
        <dbReference type="EMBL" id="EED95486.1"/>
    </source>
</evidence>
<dbReference type="GeneID" id="7450421"/>
<gene>
    <name evidence="3" type="ORF">THAPSDRAFT_261556</name>
</gene>
<sequence>NISGDGLATITKQCTDLKHLSLSGCMGISGAGFGIIGQNSRELVTLKLSGCRQVSTWAFMKIFGGCDQIKHLDISFCSLVTDEEIKLLADNCSCSLRQIHLRECKQISDVGLSFLSQGCPNLSEINVRRSEMPFRISDVCLLQLGQGCQGLVSLNLRGCEMITDTGLSWMANWSKDLRHIDLSNCTKVTNSGVRYIGEGCKRLKIIVLVNLKRVSNAGIRCLATGCPNLESLNASGLVMLSDGVDRSFGLEGIQALGKSHCSLTMKRLNLHGSLSTCKKLQTLDLTGCGITDQAILHLCEGHFSPGLQHLYLAQCTNIT</sequence>